<feature type="domain" description="Endonuclease GajA/Old nuclease/RecF-like AAA" evidence="1">
    <location>
        <begin position="194"/>
        <end position="357"/>
    </location>
</feature>
<dbReference type="EMBL" id="VBTY01000218">
    <property type="protein sequence ID" value="MDG3496708.1"/>
    <property type="molecule type" value="Genomic_DNA"/>
</dbReference>
<organism evidence="2 3">
    <name type="scientific">Pseudanabaena catenata USMAC16</name>
    <dbReference type="NCBI Taxonomy" id="1855837"/>
    <lineage>
        <taxon>Bacteria</taxon>
        <taxon>Bacillati</taxon>
        <taxon>Cyanobacteriota</taxon>
        <taxon>Cyanophyceae</taxon>
        <taxon>Pseudanabaenales</taxon>
        <taxon>Pseudanabaenaceae</taxon>
        <taxon>Pseudanabaena</taxon>
    </lineage>
</organism>
<dbReference type="AlphaFoldDB" id="A0A9X4RJ44"/>
<evidence type="ECO:0000313" key="3">
    <source>
        <dbReference type="Proteomes" id="UP001152872"/>
    </source>
</evidence>
<dbReference type="GO" id="GO:0016887">
    <property type="term" value="F:ATP hydrolysis activity"/>
    <property type="evidence" value="ECO:0007669"/>
    <property type="project" value="InterPro"/>
</dbReference>
<dbReference type="SUPFAM" id="SSF52540">
    <property type="entry name" value="P-loop containing nucleoside triphosphate hydrolases"/>
    <property type="match status" value="1"/>
</dbReference>
<evidence type="ECO:0000313" key="2">
    <source>
        <dbReference type="EMBL" id="MDG3496708.1"/>
    </source>
</evidence>
<dbReference type="InterPro" id="IPR027417">
    <property type="entry name" value="P-loop_NTPase"/>
</dbReference>
<sequence>MLISKVQVLNYKSFRDSGWMEFRAGINIITGQNSAGKTALLEALTLEFNDTPHKSLSTLPAKSSLLKPQSQVHFSLDIIDSEFEEIAAQISTPYIIPNSLGGVSEAISLFRSWLDNPKQQTFSTSVSGQLHFFCNDNNEKPSFDLYATVPIISGGCPHFQVIPDPNQIGNWVTCASYTGFMLSQNSFASFLKVAQKRIYRFLAERLNVGRCDRSYNPELLTNASNLPEALGMLQGNNPELFNLFNRYVSIIFPQIKQISISQGQNIEIKVWHVDPSTMRDDLSFPLSACGTGIGQVLSILFVVLTANHPRIIIIDEPQSFLHPGAAKKLIEILKELGKDERFQEHQYIISTHSPTIIAAAEPATITMLKYTEDCETKVFTMDSKDTKELRYLLDEVGVRLSDVFGMDKILWVEGPTEEKCYPQIITKILNKSLRGIQILAVKNTGDLEGKRAHIIFDVYDKLSGSHNLFPPAIGFVFDKEERNEQQMGDLRKRSSNPVEFLPRRMYENYLLDSDAIASVINELDQGQEKVITVSDVDAILEECKKANCKKGSSDGSLIDGANTLKDIFLKLTESRVEFSKTRDSVKLTEWLIANKSESLKEISDILAKLFTET</sequence>
<accession>A0A9X4RJ44</accession>
<reference evidence="2" key="1">
    <citation type="submission" date="2019-05" db="EMBL/GenBank/DDBJ databases">
        <title>Whole genome sequencing of Pseudanabaena catenata USMAC16.</title>
        <authorList>
            <person name="Khan Z."/>
            <person name="Omar W.M."/>
            <person name="Convey P."/>
            <person name="Merican F."/>
            <person name="Najimudin N."/>
        </authorList>
    </citation>
    <scope>NUCLEOTIDE SEQUENCE</scope>
    <source>
        <strain evidence="2">USMAC16</strain>
    </source>
</reference>
<protein>
    <submittedName>
        <fullName evidence="2">AAA family ATPase</fullName>
    </submittedName>
</protein>
<dbReference type="Proteomes" id="UP001152872">
    <property type="component" value="Unassembled WGS sequence"/>
</dbReference>
<proteinExistence type="predicted"/>
<dbReference type="PANTHER" id="PTHR43581:SF4">
    <property type="entry name" value="ATP_GTP PHOSPHATASE"/>
    <property type="match status" value="1"/>
</dbReference>
<keyword evidence="3" id="KW-1185">Reference proteome</keyword>
<dbReference type="Gene3D" id="3.40.50.300">
    <property type="entry name" value="P-loop containing nucleotide triphosphate hydrolases"/>
    <property type="match status" value="1"/>
</dbReference>
<dbReference type="RefSeq" id="WP_009628897.1">
    <property type="nucleotide sequence ID" value="NZ_VBTY01000218.1"/>
</dbReference>
<dbReference type="CDD" id="cd00267">
    <property type="entry name" value="ABC_ATPase"/>
    <property type="match status" value="1"/>
</dbReference>
<dbReference type="InterPro" id="IPR051396">
    <property type="entry name" value="Bact_Antivir_Def_Nuclease"/>
</dbReference>
<comment type="caution">
    <text evidence="2">The sequence shown here is derived from an EMBL/GenBank/DDBJ whole genome shotgun (WGS) entry which is preliminary data.</text>
</comment>
<dbReference type="PANTHER" id="PTHR43581">
    <property type="entry name" value="ATP/GTP PHOSPHATASE"/>
    <property type="match status" value="1"/>
</dbReference>
<feature type="domain" description="Endonuclease GajA/Old nuclease/RecF-like AAA" evidence="1">
    <location>
        <begin position="1"/>
        <end position="70"/>
    </location>
</feature>
<dbReference type="Pfam" id="PF13175">
    <property type="entry name" value="AAA_15"/>
    <property type="match status" value="2"/>
</dbReference>
<dbReference type="InterPro" id="IPR041685">
    <property type="entry name" value="AAA_GajA/Old/RecF-like"/>
</dbReference>
<gene>
    <name evidence="2" type="ORF">FEV09_19390</name>
</gene>
<dbReference type="GO" id="GO:0006302">
    <property type="term" value="P:double-strand break repair"/>
    <property type="evidence" value="ECO:0007669"/>
    <property type="project" value="InterPro"/>
</dbReference>
<name>A0A9X4RJ44_9CYAN</name>
<evidence type="ECO:0000259" key="1">
    <source>
        <dbReference type="Pfam" id="PF13175"/>
    </source>
</evidence>